<evidence type="ECO:0000313" key="2">
    <source>
        <dbReference type="Proteomes" id="UP000069771"/>
    </source>
</evidence>
<reference evidence="1 2" key="1">
    <citation type="journal article" date="2016" name="Gut Pathog.">
        <title>Whole genome sequencing of "Faecalibaculum rodentium" ALO17, isolated from C57BL/6J laboratory mouse feces.</title>
        <authorList>
            <person name="Lim S."/>
            <person name="Chang D.H."/>
            <person name="Ahn S."/>
            <person name="Kim B.C."/>
        </authorList>
    </citation>
    <scope>NUCLEOTIDE SEQUENCE [LARGE SCALE GENOMIC DNA]</scope>
    <source>
        <strain evidence="1 2">Alo17</strain>
    </source>
</reference>
<name>A0A140DYC8_9FIRM</name>
<gene>
    <name evidence="1" type="ORF">AALO17_25210</name>
</gene>
<sequence>MTGSVPFGDSLCSRLDDTIRAALFSSVLQPSTMESEHRQSQVLPGRRQSAEVIRCRFIR</sequence>
<keyword evidence="2" id="KW-1185">Reference proteome</keyword>
<dbReference type="STRING" id="1702221.AALO17_25210"/>
<protein>
    <submittedName>
        <fullName evidence="1">Uncharacterized protein</fullName>
    </submittedName>
</protein>
<dbReference type="EMBL" id="CP011391">
    <property type="protein sequence ID" value="AMK55655.1"/>
    <property type="molecule type" value="Genomic_DNA"/>
</dbReference>
<proteinExistence type="predicted"/>
<organism evidence="1 2">
    <name type="scientific">Faecalibaculum rodentium</name>
    <dbReference type="NCBI Taxonomy" id="1702221"/>
    <lineage>
        <taxon>Bacteria</taxon>
        <taxon>Bacillati</taxon>
        <taxon>Bacillota</taxon>
        <taxon>Erysipelotrichia</taxon>
        <taxon>Erysipelotrichales</taxon>
        <taxon>Erysipelotrichaceae</taxon>
        <taxon>Faecalibaculum</taxon>
    </lineage>
</organism>
<accession>A0A140DYC8</accession>
<dbReference type="KEGG" id="fro:AALO17_25210"/>
<dbReference type="AlphaFoldDB" id="A0A140DYC8"/>
<evidence type="ECO:0000313" key="1">
    <source>
        <dbReference type="EMBL" id="AMK55655.1"/>
    </source>
</evidence>
<dbReference type="Proteomes" id="UP000069771">
    <property type="component" value="Chromosome"/>
</dbReference>